<name>A0A5C4J354_9ACTN</name>
<proteinExistence type="predicted"/>
<comment type="caution">
    <text evidence="1">The sequence shown here is derived from an EMBL/GenBank/DDBJ whole genome shotgun (WGS) entry which is preliminary data.</text>
</comment>
<gene>
    <name evidence="1" type="ORF">ETD83_31720</name>
</gene>
<dbReference type="AlphaFoldDB" id="A0A5C4J354"/>
<dbReference type="SUPFAM" id="SSF158745">
    <property type="entry name" value="LanC-like"/>
    <property type="match status" value="1"/>
</dbReference>
<dbReference type="EMBL" id="VCKW01000223">
    <property type="protein sequence ID" value="TMQ91274.1"/>
    <property type="molecule type" value="Genomic_DNA"/>
</dbReference>
<accession>A0A5C4J354</accession>
<evidence type="ECO:0000313" key="1">
    <source>
        <dbReference type="EMBL" id="TMQ91274.1"/>
    </source>
</evidence>
<sequence length="85" mass="8648">MTDPGICHGHAGLYQTAWRAAHDATDPALAARLPVLADRLGQHARPDAARGSGFLDGNAGAALALTTAAGDSAPTSGWERCLLIS</sequence>
<organism evidence="1 2">
    <name type="scientific">Actinomadura soli</name>
    <dbReference type="NCBI Taxonomy" id="2508997"/>
    <lineage>
        <taxon>Bacteria</taxon>
        <taxon>Bacillati</taxon>
        <taxon>Actinomycetota</taxon>
        <taxon>Actinomycetes</taxon>
        <taxon>Streptosporangiales</taxon>
        <taxon>Thermomonosporaceae</taxon>
        <taxon>Actinomadura</taxon>
    </lineage>
</organism>
<evidence type="ECO:0000313" key="2">
    <source>
        <dbReference type="Proteomes" id="UP000309174"/>
    </source>
</evidence>
<dbReference type="Gene3D" id="1.50.10.20">
    <property type="match status" value="1"/>
</dbReference>
<dbReference type="PRINTS" id="PR01955">
    <property type="entry name" value="LANCFRANKIA"/>
</dbReference>
<dbReference type="Proteomes" id="UP000309174">
    <property type="component" value="Unassembled WGS sequence"/>
</dbReference>
<reference evidence="1 2" key="1">
    <citation type="submission" date="2019-05" db="EMBL/GenBank/DDBJ databases">
        <title>Draft genome sequence of Actinomadura sp. 14C53.</title>
        <authorList>
            <person name="Saricaoglu S."/>
            <person name="Isik K."/>
        </authorList>
    </citation>
    <scope>NUCLEOTIDE SEQUENCE [LARGE SCALE GENOMIC DNA]</scope>
    <source>
        <strain evidence="1 2">14C53</strain>
    </source>
</reference>
<keyword evidence="2" id="KW-1185">Reference proteome</keyword>
<protein>
    <submittedName>
        <fullName evidence="1">Uncharacterized protein</fullName>
    </submittedName>
</protein>